<reference evidence="1" key="1">
    <citation type="submission" date="2018-05" db="EMBL/GenBank/DDBJ databases">
        <authorList>
            <person name="Lanie J.A."/>
            <person name="Ng W.-L."/>
            <person name="Kazmierczak K.M."/>
            <person name="Andrzejewski T.M."/>
            <person name="Davidsen T.M."/>
            <person name="Wayne K.J."/>
            <person name="Tettelin H."/>
            <person name="Glass J.I."/>
            <person name="Rusch D."/>
            <person name="Podicherti R."/>
            <person name="Tsui H.-C.T."/>
            <person name="Winkler M.E."/>
        </authorList>
    </citation>
    <scope>NUCLEOTIDE SEQUENCE</scope>
</reference>
<accession>A0A382AQA0</accession>
<evidence type="ECO:0000313" key="1">
    <source>
        <dbReference type="EMBL" id="SVB03213.1"/>
    </source>
</evidence>
<proteinExistence type="predicted"/>
<name>A0A382AQA0_9ZZZZ</name>
<gene>
    <name evidence="1" type="ORF">METZ01_LOCUS156067</name>
</gene>
<organism evidence="1">
    <name type="scientific">marine metagenome</name>
    <dbReference type="NCBI Taxonomy" id="408172"/>
    <lineage>
        <taxon>unclassified sequences</taxon>
        <taxon>metagenomes</taxon>
        <taxon>ecological metagenomes</taxon>
    </lineage>
</organism>
<dbReference type="AlphaFoldDB" id="A0A382AQA0"/>
<protein>
    <submittedName>
        <fullName evidence="1">Uncharacterized protein</fullName>
    </submittedName>
</protein>
<sequence length="34" mass="3660">MGPVTKGFVGRLTTPAKKKWLSLMGLNQAAFVIV</sequence>
<dbReference type="EMBL" id="UINC01026198">
    <property type="protein sequence ID" value="SVB03213.1"/>
    <property type="molecule type" value="Genomic_DNA"/>
</dbReference>